<dbReference type="RefSeq" id="WP_087930180.1">
    <property type="nucleotide sequence ID" value="NZ_CP021744.1"/>
</dbReference>
<proteinExistence type="predicted"/>
<gene>
    <name evidence="2" type="ORF">SMD11_7038</name>
</gene>
<feature type="region of interest" description="Disordered" evidence="1">
    <location>
        <begin position="103"/>
        <end position="136"/>
    </location>
</feature>
<reference evidence="2 3" key="1">
    <citation type="submission" date="2017-06" db="EMBL/GenBank/DDBJ databases">
        <title>Streptomyces albireticuli Genome sequencing and assembly.</title>
        <authorList>
            <person name="Wang Y."/>
            <person name="Du B."/>
            <person name="Ding Y."/>
            <person name="Liu H."/>
            <person name="Hou Q."/>
            <person name="Liu K."/>
            <person name="Yao L."/>
            <person name="Wang C."/>
        </authorList>
    </citation>
    <scope>NUCLEOTIDE SEQUENCE [LARGE SCALE GENOMIC DNA]</scope>
    <source>
        <strain evidence="2 3">MDJK11</strain>
    </source>
</reference>
<dbReference type="KEGG" id="salj:SMD11_7038"/>
<dbReference type="EMBL" id="CP021744">
    <property type="protein sequence ID" value="ARZ72614.1"/>
    <property type="molecule type" value="Genomic_DNA"/>
</dbReference>
<name>A0A1Z2LEA1_9ACTN</name>
<accession>A0A1Z2LEA1</accession>
<dbReference type="AlphaFoldDB" id="A0A1Z2LEA1"/>
<feature type="compositionally biased region" description="Low complexity" evidence="1">
    <location>
        <begin position="125"/>
        <end position="136"/>
    </location>
</feature>
<sequence length="136" mass="14527">MDSPAITAPTAFEVERLIDWTQPPYDAVPKEHRPAVVEYETATYGIPDAAEGATVETLRDWAADAGEGGRATPEVIARAVDAMVRRDLRTLDTWHLALDTLDSSLRGPAGLPDWAKASSGRRRSGSSPLSLASSGP</sequence>
<evidence type="ECO:0000256" key="1">
    <source>
        <dbReference type="SAM" id="MobiDB-lite"/>
    </source>
</evidence>
<protein>
    <submittedName>
        <fullName evidence="2">Uncharacterized protein</fullName>
    </submittedName>
</protein>
<organism evidence="2 3">
    <name type="scientific">Streptomyces albireticuli</name>
    <dbReference type="NCBI Taxonomy" id="1940"/>
    <lineage>
        <taxon>Bacteria</taxon>
        <taxon>Bacillati</taxon>
        <taxon>Actinomycetota</taxon>
        <taxon>Actinomycetes</taxon>
        <taxon>Kitasatosporales</taxon>
        <taxon>Streptomycetaceae</taxon>
        <taxon>Streptomyces</taxon>
    </lineage>
</organism>
<evidence type="ECO:0000313" key="2">
    <source>
        <dbReference type="EMBL" id="ARZ72614.1"/>
    </source>
</evidence>
<dbReference type="Proteomes" id="UP000195755">
    <property type="component" value="Chromosome"/>
</dbReference>
<evidence type="ECO:0000313" key="3">
    <source>
        <dbReference type="Proteomes" id="UP000195755"/>
    </source>
</evidence>